<protein>
    <submittedName>
        <fullName evidence="2">295_t:CDS:1</fullName>
    </submittedName>
</protein>
<evidence type="ECO:0000313" key="2">
    <source>
        <dbReference type="EMBL" id="CAG8458109.1"/>
    </source>
</evidence>
<dbReference type="InterPro" id="IPR051702">
    <property type="entry name" value="SH3_domain_YSC84-like"/>
</dbReference>
<dbReference type="InterPro" id="IPR007461">
    <property type="entry name" value="Ysc84_actin-binding"/>
</dbReference>
<dbReference type="PANTHER" id="PTHR15629:SF2">
    <property type="entry name" value="SH3 DOMAIN-CONTAINING YSC84-LIKE PROTEIN 1"/>
    <property type="match status" value="1"/>
</dbReference>
<evidence type="ECO:0000259" key="1">
    <source>
        <dbReference type="Pfam" id="PF04366"/>
    </source>
</evidence>
<dbReference type="Pfam" id="PF04366">
    <property type="entry name" value="Ysc84"/>
    <property type="match status" value="1"/>
</dbReference>
<organism evidence="2 3">
    <name type="scientific">Funneliformis caledonium</name>
    <dbReference type="NCBI Taxonomy" id="1117310"/>
    <lineage>
        <taxon>Eukaryota</taxon>
        <taxon>Fungi</taxon>
        <taxon>Fungi incertae sedis</taxon>
        <taxon>Mucoromycota</taxon>
        <taxon>Glomeromycotina</taxon>
        <taxon>Glomeromycetes</taxon>
        <taxon>Glomerales</taxon>
        <taxon>Glomeraceae</taxon>
        <taxon>Funneliformis</taxon>
    </lineage>
</organism>
<comment type="caution">
    <text evidence="2">The sequence shown here is derived from an EMBL/GenBank/DDBJ whole genome shotgun (WGS) entry which is preliminary data.</text>
</comment>
<dbReference type="OrthoDB" id="443981at2759"/>
<dbReference type="InterPro" id="IPR033643">
    <property type="entry name" value="SYLF_SH3YL1-like"/>
</dbReference>
<name>A0A9N8VS72_9GLOM</name>
<evidence type="ECO:0000313" key="3">
    <source>
        <dbReference type="Proteomes" id="UP000789570"/>
    </source>
</evidence>
<keyword evidence="3" id="KW-1185">Reference proteome</keyword>
<accession>A0A9N8VS72</accession>
<dbReference type="EMBL" id="CAJVPQ010000213">
    <property type="protein sequence ID" value="CAG8458109.1"/>
    <property type="molecule type" value="Genomic_DNA"/>
</dbReference>
<feature type="domain" description="Ysc84 actin-binding" evidence="1">
    <location>
        <begin position="151"/>
        <end position="278"/>
    </location>
</feature>
<dbReference type="AlphaFoldDB" id="A0A9N8VS72"/>
<dbReference type="PANTHER" id="PTHR15629">
    <property type="entry name" value="SH3YL1 PROTEIN"/>
    <property type="match status" value="1"/>
</dbReference>
<gene>
    <name evidence="2" type="ORF">FCALED_LOCUS1606</name>
</gene>
<dbReference type="GO" id="GO:0035091">
    <property type="term" value="F:phosphatidylinositol binding"/>
    <property type="evidence" value="ECO:0007669"/>
    <property type="project" value="TreeGrafter"/>
</dbReference>
<dbReference type="Proteomes" id="UP000789570">
    <property type="component" value="Unassembled WGS sequence"/>
</dbReference>
<reference evidence="2" key="1">
    <citation type="submission" date="2021-06" db="EMBL/GenBank/DDBJ databases">
        <authorList>
            <person name="Kallberg Y."/>
            <person name="Tangrot J."/>
            <person name="Rosling A."/>
        </authorList>
    </citation>
    <scope>NUCLEOTIDE SEQUENCE</scope>
    <source>
        <strain evidence="2">UK204</strain>
    </source>
</reference>
<proteinExistence type="predicted"/>
<sequence>MASATETNTAASNMTSRMSDYIIGLKQKMPTSVSSKVDYGVERARSIATGVSSDLQKTAEKNNVNSFLPSDVATEVQKAAKILNSFTEPEKEEGGLESVIPNDVFKHAKGLAVFTAIKAGFVWSGRVGSGLVVAKRSDGSWSCPSLINIGGLGFGAQLGADVTDFLIVIKTDDAVKAFTRGENLTLGGNLSVSAGPVGFGQEYSGSLYDRAALYSYSKSKGLFAGVSVQGTIIMERKDANRAFYGRDLSAEDILCDRIEIEREQQDTLKVLYDAIKKAEEREH</sequence>
<dbReference type="CDD" id="cd11525">
    <property type="entry name" value="SYLF_SH3YL1_like"/>
    <property type="match status" value="1"/>
</dbReference>